<evidence type="ECO:0000313" key="2">
    <source>
        <dbReference type="Proteomes" id="UP001500740"/>
    </source>
</evidence>
<gene>
    <name evidence="1" type="ORF">GCM10008935_15690</name>
</gene>
<dbReference type="InterPro" id="IPR029025">
    <property type="entry name" value="T3SS_substrate_exporter_C"/>
</dbReference>
<keyword evidence="2" id="KW-1185">Reference proteome</keyword>
<dbReference type="SUPFAM" id="SSF160544">
    <property type="entry name" value="EscU C-terminal domain-like"/>
    <property type="match status" value="1"/>
</dbReference>
<dbReference type="Gene3D" id="3.40.1690.10">
    <property type="entry name" value="secretion proteins EscU"/>
    <property type="match status" value="1"/>
</dbReference>
<organism evidence="1 2">
    <name type="scientific">Alkalibacillus silvisoli</name>
    <dbReference type="NCBI Taxonomy" id="392823"/>
    <lineage>
        <taxon>Bacteria</taxon>
        <taxon>Bacillati</taxon>
        <taxon>Bacillota</taxon>
        <taxon>Bacilli</taxon>
        <taxon>Bacillales</taxon>
        <taxon>Bacillaceae</taxon>
        <taxon>Alkalibacillus</taxon>
    </lineage>
</organism>
<dbReference type="PANTHER" id="PTHR30531">
    <property type="entry name" value="FLAGELLAR BIOSYNTHETIC PROTEIN FLHB"/>
    <property type="match status" value="1"/>
</dbReference>
<reference evidence="1 2" key="1">
    <citation type="journal article" date="2019" name="Int. J. Syst. Evol. Microbiol.">
        <title>The Global Catalogue of Microorganisms (GCM) 10K type strain sequencing project: providing services to taxonomists for standard genome sequencing and annotation.</title>
        <authorList>
            <consortium name="The Broad Institute Genomics Platform"/>
            <consortium name="The Broad Institute Genome Sequencing Center for Infectious Disease"/>
            <person name="Wu L."/>
            <person name="Ma J."/>
        </authorList>
    </citation>
    <scope>NUCLEOTIDE SEQUENCE [LARGE SCALE GENOMIC DNA]</scope>
    <source>
        <strain evidence="1 2">JCM 14193</strain>
    </source>
</reference>
<dbReference type="PANTHER" id="PTHR30531:SF12">
    <property type="entry name" value="FLAGELLAR BIOSYNTHETIC PROTEIN FLHB"/>
    <property type="match status" value="1"/>
</dbReference>
<evidence type="ECO:0000313" key="1">
    <source>
        <dbReference type="EMBL" id="GAA0461137.1"/>
    </source>
</evidence>
<dbReference type="Proteomes" id="UP001500740">
    <property type="component" value="Unassembled WGS sequence"/>
</dbReference>
<name>A0ABN0ZWB3_9BACI</name>
<sequence length="89" mass="10459">MNERYKRKEALALRYDQERDDAPEIIAKGKGLIAEEILARADDYDVPIYEDPALMELMSELNINERIPEDLYQAVAEIFAFIYQLDKNY</sequence>
<dbReference type="RefSeq" id="WP_343782912.1">
    <property type="nucleotide sequence ID" value="NZ_BAAACZ010000011.1"/>
</dbReference>
<dbReference type="Pfam" id="PF01312">
    <property type="entry name" value="Bac_export_2"/>
    <property type="match status" value="1"/>
</dbReference>
<dbReference type="EMBL" id="BAAACZ010000011">
    <property type="protein sequence ID" value="GAA0461137.1"/>
    <property type="molecule type" value="Genomic_DNA"/>
</dbReference>
<protein>
    <submittedName>
        <fullName evidence="1">FlhB-like flagellar biosynthesis protein</fullName>
    </submittedName>
</protein>
<proteinExistence type="predicted"/>
<comment type="caution">
    <text evidence="1">The sequence shown here is derived from an EMBL/GenBank/DDBJ whole genome shotgun (WGS) entry which is preliminary data.</text>
</comment>
<accession>A0ABN0ZWB3</accession>
<dbReference type="InterPro" id="IPR006135">
    <property type="entry name" value="T3SS_substrate_exporter"/>
</dbReference>